<comment type="caution">
    <text evidence="2">The sequence shown here is derived from an EMBL/GenBank/DDBJ whole genome shotgun (WGS) entry which is preliminary data.</text>
</comment>
<proteinExistence type="predicted"/>
<keyword evidence="1" id="KW-0812">Transmembrane</keyword>
<dbReference type="Proteomes" id="UP001597362">
    <property type="component" value="Unassembled WGS sequence"/>
</dbReference>
<accession>A0ABW4YQ79</accession>
<sequence length="104" mass="12394">MTKTMPSKNFPGLEYEAGVAIWLDNLLPNHKIPFYFHISESITQNEHAITRVADVLDQMDELVNKAKRHLNDIFQINQLQTMSYYMIFLIFTFLRWKKRTLKEC</sequence>
<organism evidence="2 3">
    <name type="scientific">Paenibacillus yanchengensis</name>
    <dbReference type="NCBI Taxonomy" id="2035833"/>
    <lineage>
        <taxon>Bacteria</taxon>
        <taxon>Bacillati</taxon>
        <taxon>Bacillota</taxon>
        <taxon>Bacilli</taxon>
        <taxon>Bacillales</taxon>
        <taxon>Paenibacillaceae</taxon>
        <taxon>Paenibacillus</taxon>
    </lineage>
</organism>
<keyword evidence="1" id="KW-0472">Membrane</keyword>
<name>A0ABW4YQ79_9BACL</name>
<evidence type="ECO:0000313" key="3">
    <source>
        <dbReference type="Proteomes" id="UP001597362"/>
    </source>
</evidence>
<keyword evidence="1" id="KW-1133">Transmembrane helix</keyword>
<feature type="transmembrane region" description="Helical" evidence="1">
    <location>
        <begin position="79"/>
        <end position="96"/>
    </location>
</feature>
<dbReference type="RefSeq" id="WP_377775282.1">
    <property type="nucleotide sequence ID" value="NZ_JBHUHO010000047.1"/>
</dbReference>
<reference evidence="3" key="1">
    <citation type="journal article" date="2019" name="Int. J. Syst. Evol. Microbiol.">
        <title>The Global Catalogue of Microorganisms (GCM) 10K type strain sequencing project: providing services to taxonomists for standard genome sequencing and annotation.</title>
        <authorList>
            <consortium name="The Broad Institute Genomics Platform"/>
            <consortium name="The Broad Institute Genome Sequencing Center for Infectious Disease"/>
            <person name="Wu L."/>
            <person name="Ma J."/>
        </authorList>
    </citation>
    <scope>NUCLEOTIDE SEQUENCE [LARGE SCALE GENOMIC DNA]</scope>
    <source>
        <strain evidence="3">GH52</strain>
    </source>
</reference>
<dbReference type="EMBL" id="JBHUHO010000047">
    <property type="protein sequence ID" value="MFD2117901.1"/>
    <property type="molecule type" value="Genomic_DNA"/>
</dbReference>
<keyword evidence="3" id="KW-1185">Reference proteome</keyword>
<evidence type="ECO:0000256" key="1">
    <source>
        <dbReference type="SAM" id="Phobius"/>
    </source>
</evidence>
<protein>
    <submittedName>
        <fullName evidence="2">Uncharacterized protein</fullName>
    </submittedName>
</protein>
<evidence type="ECO:0000313" key="2">
    <source>
        <dbReference type="EMBL" id="MFD2117901.1"/>
    </source>
</evidence>
<gene>
    <name evidence="2" type="ORF">ACFSJH_19390</name>
</gene>